<keyword evidence="4" id="KW-1185">Reference proteome</keyword>
<name>A0A8H5CUE2_9AGAR</name>
<feature type="transmembrane region" description="Helical" evidence="1">
    <location>
        <begin position="85"/>
        <end position="106"/>
    </location>
</feature>
<dbReference type="Pfam" id="PF20151">
    <property type="entry name" value="DUF6533"/>
    <property type="match status" value="1"/>
</dbReference>
<evidence type="ECO:0000259" key="2">
    <source>
        <dbReference type="Pfam" id="PF20151"/>
    </source>
</evidence>
<evidence type="ECO:0000256" key="1">
    <source>
        <dbReference type="SAM" id="Phobius"/>
    </source>
</evidence>
<feature type="transmembrane region" description="Helical" evidence="1">
    <location>
        <begin position="204"/>
        <end position="225"/>
    </location>
</feature>
<dbReference type="EMBL" id="JAACJO010000020">
    <property type="protein sequence ID" value="KAF5348246.1"/>
    <property type="molecule type" value="Genomic_DNA"/>
</dbReference>
<protein>
    <recommendedName>
        <fullName evidence="2">DUF6533 domain-containing protein</fullName>
    </recommendedName>
</protein>
<comment type="caution">
    <text evidence="3">The sequence shown here is derived from an EMBL/GenBank/DDBJ whole genome shotgun (WGS) entry which is preliminary data.</text>
</comment>
<dbReference type="Proteomes" id="UP000559027">
    <property type="component" value="Unassembled WGS sequence"/>
</dbReference>
<dbReference type="InterPro" id="IPR045340">
    <property type="entry name" value="DUF6533"/>
</dbReference>
<feature type="domain" description="DUF6533" evidence="2">
    <location>
        <begin position="17"/>
        <end position="58"/>
    </location>
</feature>
<dbReference type="OrthoDB" id="3341843at2759"/>
<feature type="transmembrane region" description="Helical" evidence="1">
    <location>
        <begin position="158"/>
        <end position="183"/>
    </location>
</feature>
<organism evidence="3 4">
    <name type="scientific">Leucocoprinus leucothites</name>
    <dbReference type="NCBI Taxonomy" id="201217"/>
    <lineage>
        <taxon>Eukaryota</taxon>
        <taxon>Fungi</taxon>
        <taxon>Dikarya</taxon>
        <taxon>Basidiomycota</taxon>
        <taxon>Agaricomycotina</taxon>
        <taxon>Agaricomycetes</taxon>
        <taxon>Agaricomycetidae</taxon>
        <taxon>Agaricales</taxon>
        <taxon>Agaricineae</taxon>
        <taxon>Agaricaceae</taxon>
        <taxon>Leucocoprinus</taxon>
    </lineage>
</organism>
<sequence length="328" mass="36543">MSSPDSWEELRLVSSTLVACATLLVYDHLCTLDLEVAHVWSHPLSGGALLFFLNRYLPYVDTFMSLNLSVFSINGPESCMRQYTVLTWFIVVGIIISESILVLRTYALWERRKLITRILCCSSLLTFVPALVITHLELKSLKYVESPHPDQPGCKLQYASPIILIAYVLLVASETTVAVLTGIQAYRSLRYSSSPWVKQMYKDGLLFYAYLLALSLANMLVPIFAPRPLANWLATPQRVLHSVLCSRVLLQILRQRSGFLTARAPVARADRADRVGIPMFTSFSEGDEEVDTHITIVCPSDDGHVTPSSALSNGTTSRTTRSISLLSL</sequence>
<keyword evidence="1" id="KW-1133">Transmembrane helix</keyword>
<accession>A0A8H5CUE2</accession>
<keyword evidence="1" id="KW-0812">Transmembrane</keyword>
<proteinExistence type="predicted"/>
<evidence type="ECO:0000313" key="4">
    <source>
        <dbReference type="Proteomes" id="UP000559027"/>
    </source>
</evidence>
<reference evidence="3 4" key="1">
    <citation type="journal article" date="2020" name="ISME J.">
        <title>Uncovering the hidden diversity of litter-decomposition mechanisms in mushroom-forming fungi.</title>
        <authorList>
            <person name="Floudas D."/>
            <person name="Bentzer J."/>
            <person name="Ahren D."/>
            <person name="Johansson T."/>
            <person name="Persson P."/>
            <person name="Tunlid A."/>
        </authorList>
    </citation>
    <scope>NUCLEOTIDE SEQUENCE [LARGE SCALE GENOMIC DNA]</scope>
    <source>
        <strain evidence="3 4">CBS 146.42</strain>
    </source>
</reference>
<gene>
    <name evidence="3" type="ORF">D9756_010507</name>
</gene>
<feature type="transmembrane region" description="Helical" evidence="1">
    <location>
        <begin position="118"/>
        <end position="138"/>
    </location>
</feature>
<dbReference type="AlphaFoldDB" id="A0A8H5CUE2"/>
<keyword evidence="1" id="KW-0472">Membrane</keyword>
<evidence type="ECO:0000313" key="3">
    <source>
        <dbReference type="EMBL" id="KAF5348246.1"/>
    </source>
</evidence>